<dbReference type="InterPro" id="IPR001901">
    <property type="entry name" value="Translocase_SecE/Sec61-g"/>
</dbReference>
<keyword evidence="3 9" id="KW-1003">Cell membrane</keyword>
<evidence type="ECO:0000256" key="4">
    <source>
        <dbReference type="ARBA" id="ARBA00022692"/>
    </source>
</evidence>
<dbReference type="EMBL" id="CP159218">
    <property type="protein sequence ID" value="XCG64873.1"/>
    <property type="molecule type" value="Genomic_DNA"/>
</dbReference>
<evidence type="ECO:0000256" key="3">
    <source>
        <dbReference type="ARBA" id="ARBA00022475"/>
    </source>
</evidence>
<dbReference type="GO" id="GO:0065002">
    <property type="term" value="P:intracellular protein transmembrane transport"/>
    <property type="evidence" value="ECO:0007669"/>
    <property type="project" value="UniProtKB-UniRule"/>
</dbReference>
<evidence type="ECO:0000256" key="1">
    <source>
        <dbReference type="ARBA" id="ARBA00004370"/>
    </source>
</evidence>
<feature type="region of interest" description="Disordered" evidence="10">
    <location>
        <begin position="1"/>
        <end position="59"/>
    </location>
</feature>
<comment type="similarity">
    <text evidence="9">Belongs to the SecE/SEC61-gamma family.</text>
</comment>
<accession>A0AAU8DTA6</accession>
<dbReference type="PANTHER" id="PTHR33910">
    <property type="entry name" value="PROTEIN TRANSLOCASE SUBUNIT SECE"/>
    <property type="match status" value="1"/>
</dbReference>
<keyword evidence="8 9" id="KW-0472">Membrane</keyword>
<keyword evidence="4 9" id="KW-0812">Transmembrane</keyword>
<dbReference type="GO" id="GO:0043952">
    <property type="term" value="P:protein transport by the Sec complex"/>
    <property type="evidence" value="ECO:0007669"/>
    <property type="project" value="UniProtKB-UniRule"/>
</dbReference>
<dbReference type="Pfam" id="PF00584">
    <property type="entry name" value="SecE"/>
    <property type="match status" value="1"/>
</dbReference>
<dbReference type="PROSITE" id="PS01067">
    <property type="entry name" value="SECE_SEC61G"/>
    <property type="match status" value="1"/>
</dbReference>
<gene>
    <name evidence="9 11" type="primary">secE</name>
    <name evidence="11" type="ORF">ABLG96_06065</name>
</gene>
<dbReference type="AlphaFoldDB" id="A0AAU8DTA6"/>
<reference evidence="11" key="1">
    <citation type="submission" date="2024-05" db="EMBL/GenBank/DDBJ databases">
        <authorList>
            <person name="Cai S.Y."/>
            <person name="Jin L.M."/>
            <person name="Li H.R."/>
        </authorList>
    </citation>
    <scope>NUCLEOTIDE SEQUENCE</scope>
    <source>
        <strain evidence="11">A5-74</strain>
    </source>
</reference>
<evidence type="ECO:0000256" key="10">
    <source>
        <dbReference type="SAM" id="MobiDB-lite"/>
    </source>
</evidence>
<evidence type="ECO:0000256" key="9">
    <source>
        <dbReference type="HAMAP-Rule" id="MF_00422"/>
    </source>
</evidence>
<evidence type="ECO:0000256" key="6">
    <source>
        <dbReference type="ARBA" id="ARBA00022989"/>
    </source>
</evidence>
<evidence type="ECO:0000256" key="7">
    <source>
        <dbReference type="ARBA" id="ARBA00023010"/>
    </source>
</evidence>
<dbReference type="RefSeq" id="WP_353650485.1">
    <property type="nucleotide sequence ID" value="NZ_CP159218.1"/>
</dbReference>
<protein>
    <recommendedName>
        <fullName evidence="9">Protein translocase subunit SecE</fullName>
    </recommendedName>
</protein>
<sequence>MSNEHDDVGGTPEDDLSTRDAGADATPSSETVGTTAGSHPMEVDAEGDPVDADLPVDDSVDADATADEELTVDEELTDDEELTVDADGELVAVGAAAGSARAAARRSAVRSGVTDKKGRATLARDSDRGEKQANVFQRLGRFLREVVAELRKVIWPHRKQLITYTTVVLVFVVFMTALVFGLDALFARGVLAVFGGG</sequence>
<dbReference type="NCBIfam" id="TIGR00964">
    <property type="entry name" value="secE_bact"/>
    <property type="match status" value="1"/>
</dbReference>
<feature type="transmembrane region" description="Helical" evidence="9">
    <location>
        <begin position="161"/>
        <end position="182"/>
    </location>
</feature>
<keyword evidence="2 9" id="KW-0813">Transport</keyword>
<comment type="function">
    <text evidence="9">Essential subunit of the Sec protein translocation channel SecYEG. Clamps together the 2 halves of SecY. May contact the channel plug during translocation.</text>
</comment>
<dbReference type="GO" id="GO:0005886">
    <property type="term" value="C:plasma membrane"/>
    <property type="evidence" value="ECO:0007669"/>
    <property type="project" value="UniProtKB-SubCell"/>
</dbReference>
<comment type="subcellular location">
    <subcellularLocation>
        <location evidence="9">Cell membrane</location>
        <topology evidence="9">Single-pass membrane protein</topology>
    </subcellularLocation>
    <subcellularLocation>
        <location evidence="1">Membrane</location>
    </subcellularLocation>
</comment>
<feature type="compositionally biased region" description="Acidic residues" evidence="10">
    <location>
        <begin position="43"/>
        <end position="59"/>
    </location>
</feature>
<dbReference type="GO" id="GO:0008320">
    <property type="term" value="F:protein transmembrane transporter activity"/>
    <property type="evidence" value="ECO:0007669"/>
    <property type="project" value="UniProtKB-UniRule"/>
</dbReference>
<dbReference type="HAMAP" id="MF_00422">
    <property type="entry name" value="SecE"/>
    <property type="match status" value="1"/>
</dbReference>
<dbReference type="PANTHER" id="PTHR33910:SF1">
    <property type="entry name" value="PROTEIN TRANSLOCASE SUBUNIT SECE"/>
    <property type="match status" value="1"/>
</dbReference>
<dbReference type="GO" id="GO:0006605">
    <property type="term" value="P:protein targeting"/>
    <property type="evidence" value="ECO:0007669"/>
    <property type="project" value="UniProtKB-UniRule"/>
</dbReference>
<dbReference type="InterPro" id="IPR038379">
    <property type="entry name" value="SecE_sf"/>
</dbReference>
<proteinExistence type="inferred from homology"/>
<keyword evidence="7 9" id="KW-0811">Translocation</keyword>
<evidence type="ECO:0000256" key="2">
    <source>
        <dbReference type="ARBA" id="ARBA00022448"/>
    </source>
</evidence>
<organism evidence="11">
    <name type="scientific">Nakamurella sp. A5-74</name>
    <dbReference type="NCBI Taxonomy" id="3158264"/>
    <lineage>
        <taxon>Bacteria</taxon>
        <taxon>Bacillati</taxon>
        <taxon>Actinomycetota</taxon>
        <taxon>Actinomycetes</taxon>
        <taxon>Nakamurellales</taxon>
        <taxon>Nakamurellaceae</taxon>
        <taxon>Nakamurella</taxon>
    </lineage>
</organism>
<evidence type="ECO:0000313" key="11">
    <source>
        <dbReference type="EMBL" id="XCG64873.1"/>
    </source>
</evidence>
<keyword evidence="6 9" id="KW-1133">Transmembrane helix</keyword>
<keyword evidence="5 9" id="KW-0653">Protein transport</keyword>
<evidence type="ECO:0000256" key="8">
    <source>
        <dbReference type="ARBA" id="ARBA00023136"/>
    </source>
</evidence>
<evidence type="ECO:0000256" key="5">
    <source>
        <dbReference type="ARBA" id="ARBA00022927"/>
    </source>
</evidence>
<dbReference type="Gene3D" id="1.20.5.1030">
    <property type="entry name" value="Preprotein translocase secy subunit"/>
    <property type="match status" value="1"/>
</dbReference>
<feature type="compositionally biased region" description="Polar residues" evidence="10">
    <location>
        <begin position="26"/>
        <end position="37"/>
    </location>
</feature>
<name>A0AAU8DTA6_9ACTN</name>
<dbReference type="InterPro" id="IPR005807">
    <property type="entry name" value="SecE_bac"/>
</dbReference>
<comment type="subunit">
    <text evidence="9">Component of the Sec protein translocase complex. Heterotrimer consisting of SecY, SecE and SecG subunits. The heterotrimers can form oligomers, although 1 heterotrimer is thought to be able to translocate proteins. Interacts with the ribosome. Interacts with SecDF, and other proteins may be involved. Interacts with SecA.</text>
</comment>
<dbReference type="GO" id="GO:0009306">
    <property type="term" value="P:protein secretion"/>
    <property type="evidence" value="ECO:0007669"/>
    <property type="project" value="UniProtKB-UniRule"/>
</dbReference>